<evidence type="ECO:0000313" key="4">
    <source>
        <dbReference type="Proteomes" id="UP000245523"/>
    </source>
</evidence>
<dbReference type="Gene3D" id="3.40.50.880">
    <property type="match status" value="1"/>
</dbReference>
<reference evidence="3 4" key="1">
    <citation type="submission" date="2018-05" db="EMBL/GenBank/DDBJ databases">
        <title>Animal gut microbial communities from fecal samples from Wisconsin, USA.</title>
        <authorList>
            <person name="Neumann A."/>
        </authorList>
    </citation>
    <scope>NUCLEOTIDE SEQUENCE [LARGE SCALE GENOMIC DNA]</scope>
    <source>
        <strain evidence="3 4">UWS4</strain>
    </source>
</reference>
<dbReference type="PROSITE" id="PS51276">
    <property type="entry name" value="PEPTIDASE_C56_PFPI"/>
    <property type="match status" value="1"/>
</dbReference>
<feature type="domain" description="DJ-1/PfpI" evidence="2">
    <location>
        <begin position="4"/>
        <end position="167"/>
    </location>
</feature>
<dbReference type="SUPFAM" id="SSF52317">
    <property type="entry name" value="Class I glutamine amidotransferase-like"/>
    <property type="match status" value="1"/>
</dbReference>
<dbReference type="InterPro" id="IPR002818">
    <property type="entry name" value="DJ-1/PfpI"/>
</dbReference>
<sequence length="185" mass="19854">MQNRILFLLADGFEESEMVLPFDILTRGGVKVSLASIHEDPYVEGAHGLTIKADALLSEVDLKLFSGVFLPGGGRGVENLRALEAVLETVRSFVSADKWVTAICAAPIVLALAGILHDKRVTSYPSTEADIRPYCKAYSNDRVVVDGKLVTSRGPGSAEEFGFALLSLLEGEEKMTAVKAGMVAR</sequence>
<dbReference type="Proteomes" id="UP000245523">
    <property type="component" value="Unassembled WGS sequence"/>
</dbReference>
<dbReference type="InterPro" id="IPR006287">
    <property type="entry name" value="DJ-1"/>
</dbReference>
<comment type="caution">
    <text evidence="3">The sequence shown here is derived from an EMBL/GenBank/DDBJ whole genome shotgun (WGS) entry which is preliminary data.</text>
</comment>
<dbReference type="RefSeq" id="WP_106197312.1">
    <property type="nucleotide sequence ID" value="NZ_JAXEIU010000057.1"/>
</dbReference>
<dbReference type="InterPro" id="IPR029062">
    <property type="entry name" value="Class_I_gatase-like"/>
</dbReference>
<proteinExistence type="inferred from homology"/>
<organism evidence="3 4">
    <name type="scientific">Hallerella porci</name>
    <dbReference type="NCBI Taxonomy" id="1945871"/>
    <lineage>
        <taxon>Bacteria</taxon>
        <taxon>Pseudomonadati</taxon>
        <taxon>Fibrobacterota</taxon>
        <taxon>Fibrobacteria</taxon>
        <taxon>Fibrobacterales</taxon>
        <taxon>Fibrobacteraceae</taxon>
        <taxon>Hallerella</taxon>
    </lineage>
</organism>
<dbReference type="InterPro" id="IPR050325">
    <property type="entry name" value="Prot/Nucl_acid_deglycase"/>
</dbReference>
<evidence type="ECO:0000313" key="3">
    <source>
        <dbReference type="EMBL" id="PWL03427.1"/>
    </source>
</evidence>
<comment type="similarity">
    <text evidence="1">Belongs to the peptidase C56 family.</text>
</comment>
<name>A0ABX5LLW7_9BACT</name>
<dbReference type="CDD" id="cd03135">
    <property type="entry name" value="GATase1_DJ-1"/>
    <property type="match status" value="1"/>
</dbReference>
<dbReference type="Pfam" id="PF01965">
    <property type="entry name" value="DJ-1_PfpI"/>
    <property type="match status" value="1"/>
</dbReference>
<protein>
    <submittedName>
        <fullName evidence="3">4-methyl-5(B-hydroxyethyl)-thiazole monophosphate biosynthesis</fullName>
    </submittedName>
</protein>
<evidence type="ECO:0000259" key="2">
    <source>
        <dbReference type="Pfam" id="PF01965"/>
    </source>
</evidence>
<accession>A0ABX5LLW7</accession>
<evidence type="ECO:0000256" key="1">
    <source>
        <dbReference type="ARBA" id="ARBA00008542"/>
    </source>
</evidence>
<keyword evidence="4" id="KW-1185">Reference proteome</keyword>
<dbReference type="PANTHER" id="PTHR48094:SF12">
    <property type="entry name" value="PARKINSON DISEASE PROTEIN 7 HOMOLOG"/>
    <property type="match status" value="1"/>
</dbReference>
<gene>
    <name evidence="3" type="ORF">B0H50_10685</name>
</gene>
<dbReference type="InterPro" id="IPR006286">
    <property type="entry name" value="C56_PfpI-like"/>
</dbReference>
<dbReference type="PANTHER" id="PTHR48094">
    <property type="entry name" value="PROTEIN/NUCLEIC ACID DEGLYCASE DJ-1-RELATED"/>
    <property type="match status" value="1"/>
</dbReference>
<dbReference type="NCBIfam" id="TIGR01383">
    <property type="entry name" value="not_thiJ"/>
    <property type="match status" value="1"/>
</dbReference>
<dbReference type="EMBL" id="QGHD01000006">
    <property type="protein sequence ID" value="PWL03427.1"/>
    <property type="molecule type" value="Genomic_DNA"/>
</dbReference>